<feature type="transmembrane region" description="Helical" evidence="1">
    <location>
        <begin position="76"/>
        <end position="100"/>
    </location>
</feature>
<keyword evidence="1" id="KW-0812">Transmembrane</keyword>
<organism evidence="3 4">
    <name type="scientific">Trichobilharzia regenti</name>
    <name type="common">Nasal bird schistosome</name>
    <dbReference type="NCBI Taxonomy" id="157069"/>
    <lineage>
        <taxon>Eukaryota</taxon>
        <taxon>Metazoa</taxon>
        <taxon>Spiralia</taxon>
        <taxon>Lophotrochozoa</taxon>
        <taxon>Platyhelminthes</taxon>
        <taxon>Trematoda</taxon>
        <taxon>Digenea</taxon>
        <taxon>Strigeidida</taxon>
        <taxon>Schistosomatoidea</taxon>
        <taxon>Schistosomatidae</taxon>
        <taxon>Trichobilharzia</taxon>
    </lineage>
</organism>
<feature type="transmembrane region" description="Helical" evidence="1">
    <location>
        <begin position="43"/>
        <end position="64"/>
    </location>
</feature>
<reference evidence="4" key="2">
    <citation type="submission" date="2023-11" db="UniProtKB">
        <authorList>
            <consortium name="WormBaseParasite"/>
        </authorList>
    </citation>
    <scope>IDENTIFICATION</scope>
</reference>
<name>A0AA85KBX7_TRIRE</name>
<dbReference type="AlphaFoldDB" id="A0AA85KBX7"/>
<evidence type="ECO:0008006" key="5">
    <source>
        <dbReference type="Google" id="ProtNLM"/>
    </source>
</evidence>
<sequence>MAEFDKKQIFTTLSLVLLVCLTATAIGEDRTLSSQYKPGTLKAAHAFYFLALFAFIAALILHLLYVLKFEMQIFKYIYLGLIVTGLFCAILSVILYYQAFSKYRTAKPESNSWLIAAIMASFQLSVFVFMYHLK</sequence>
<keyword evidence="2" id="KW-0732">Signal</keyword>
<feature type="transmembrane region" description="Helical" evidence="1">
    <location>
        <begin position="112"/>
        <end position="133"/>
    </location>
</feature>
<proteinExistence type="predicted"/>
<protein>
    <recommendedName>
        <fullName evidence="5">MARVEL domain-containing protein</fullName>
    </recommendedName>
</protein>
<reference evidence="3" key="1">
    <citation type="submission" date="2022-06" db="EMBL/GenBank/DDBJ databases">
        <authorList>
            <person name="Berger JAMES D."/>
            <person name="Berger JAMES D."/>
        </authorList>
    </citation>
    <scope>NUCLEOTIDE SEQUENCE [LARGE SCALE GENOMIC DNA]</scope>
</reference>
<feature type="chain" id="PRO_5041713341" description="MARVEL domain-containing protein" evidence="2">
    <location>
        <begin position="28"/>
        <end position="134"/>
    </location>
</feature>
<keyword evidence="3" id="KW-1185">Reference proteome</keyword>
<evidence type="ECO:0000256" key="2">
    <source>
        <dbReference type="SAM" id="SignalP"/>
    </source>
</evidence>
<dbReference type="Proteomes" id="UP000050795">
    <property type="component" value="Unassembled WGS sequence"/>
</dbReference>
<evidence type="ECO:0000313" key="3">
    <source>
        <dbReference type="Proteomes" id="UP000050795"/>
    </source>
</evidence>
<keyword evidence="1" id="KW-1133">Transmembrane helix</keyword>
<evidence type="ECO:0000313" key="4">
    <source>
        <dbReference type="WBParaSite" id="TREG1_780.1"/>
    </source>
</evidence>
<dbReference type="WBParaSite" id="TREG1_780.1">
    <property type="protein sequence ID" value="TREG1_780.1"/>
    <property type="gene ID" value="TREG1_780"/>
</dbReference>
<evidence type="ECO:0000256" key="1">
    <source>
        <dbReference type="SAM" id="Phobius"/>
    </source>
</evidence>
<accession>A0AA85KBX7</accession>
<feature type="signal peptide" evidence="2">
    <location>
        <begin position="1"/>
        <end position="27"/>
    </location>
</feature>
<keyword evidence="1" id="KW-0472">Membrane</keyword>